<gene>
    <name evidence="3" type="primary">FAM219B</name>
</gene>
<protein>
    <submittedName>
        <fullName evidence="3">Family with sequence similarity 219 member B</fullName>
    </submittedName>
</protein>
<comment type="similarity">
    <text evidence="1">Belongs to the FAM219 family.</text>
</comment>
<reference evidence="4" key="1">
    <citation type="submission" date="2011-08" db="EMBL/GenBank/DDBJ databases">
        <title>The draft genome of Latimeria chalumnae.</title>
        <authorList>
            <person name="Di Palma F."/>
            <person name="Alfoldi J."/>
            <person name="Johnson J."/>
            <person name="Berlin A."/>
            <person name="Gnerre S."/>
            <person name="Jaffe D."/>
            <person name="MacCallum I."/>
            <person name="Young S."/>
            <person name="Walker B.J."/>
            <person name="Lander E."/>
            <person name="Lindblad-Toh K."/>
        </authorList>
    </citation>
    <scope>NUCLEOTIDE SEQUENCE [LARGE SCALE GENOMIC DNA]</scope>
    <source>
        <strain evidence="4">Wild caught</strain>
    </source>
</reference>
<dbReference type="HOGENOM" id="CLU_118636_1_0_1"/>
<dbReference type="GeneTree" id="ENSGT00390000000860"/>
<keyword evidence="4" id="KW-1185">Reference proteome</keyword>
<sequence>MESGDSRYSPLIESGSGDINKSRKAEDGNNESEKKGPYIMPKPPSIHLKLQKQRELAKKVLRKKGMMGGAVVNQPKRGTKRSVTFNKGYAALSQSPEEALVSLESDSDGELESRYSSGYSSAEQQVNQDLSRQLLKDGYHLDEIPDDEDLDLIPPKPLSSGPCACCLGETAVCAIQ</sequence>
<feature type="compositionally biased region" description="Polar residues" evidence="2">
    <location>
        <begin position="114"/>
        <end position="124"/>
    </location>
</feature>
<dbReference type="PANTHER" id="PTHR31281:SF2">
    <property type="entry name" value="PROTEIN FAM219B"/>
    <property type="match status" value="1"/>
</dbReference>
<feature type="compositionally biased region" description="Basic and acidic residues" evidence="2">
    <location>
        <begin position="20"/>
        <end position="36"/>
    </location>
</feature>
<reference evidence="3" key="3">
    <citation type="submission" date="2025-09" db="UniProtKB">
        <authorList>
            <consortium name="Ensembl"/>
        </authorList>
    </citation>
    <scope>IDENTIFICATION</scope>
</reference>
<dbReference type="Proteomes" id="UP000008672">
    <property type="component" value="Unassembled WGS sequence"/>
</dbReference>
<dbReference type="RefSeq" id="XP_064421852.1">
    <property type="nucleotide sequence ID" value="XM_064565782.1"/>
</dbReference>
<feature type="region of interest" description="Disordered" evidence="2">
    <location>
        <begin position="1"/>
        <end position="82"/>
    </location>
</feature>
<dbReference type="Pfam" id="PF15260">
    <property type="entry name" value="FAM219A"/>
    <property type="match status" value="1"/>
</dbReference>
<dbReference type="InParanoid" id="H2ZXU5"/>
<dbReference type="STRING" id="7897.ENSLACP00000002216"/>
<dbReference type="FunCoup" id="H2ZXU5">
    <property type="interactions" value="1184"/>
</dbReference>
<dbReference type="eggNOG" id="ENOG502S0AN">
    <property type="taxonomic scope" value="Eukaryota"/>
</dbReference>
<name>H2ZXU5_LATCH</name>
<dbReference type="EMBL" id="AFYH01257521">
    <property type="status" value="NOT_ANNOTATED_CDS"/>
    <property type="molecule type" value="Genomic_DNA"/>
</dbReference>
<evidence type="ECO:0000256" key="1">
    <source>
        <dbReference type="ARBA" id="ARBA00010549"/>
    </source>
</evidence>
<dbReference type="InterPro" id="IPR029339">
    <property type="entry name" value="FAM219"/>
</dbReference>
<dbReference type="PANTHER" id="PTHR31281">
    <property type="entry name" value="PROTEIN FAM219A"/>
    <property type="match status" value="1"/>
</dbReference>
<dbReference type="CTD" id="57184"/>
<organism evidence="3 4">
    <name type="scientific">Latimeria chalumnae</name>
    <name type="common">Coelacanth</name>
    <dbReference type="NCBI Taxonomy" id="7897"/>
    <lineage>
        <taxon>Eukaryota</taxon>
        <taxon>Metazoa</taxon>
        <taxon>Chordata</taxon>
        <taxon>Craniata</taxon>
        <taxon>Vertebrata</taxon>
        <taxon>Euteleostomi</taxon>
        <taxon>Coelacanthiformes</taxon>
        <taxon>Coelacanthidae</taxon>
        <taxon>Latimeria</taxon>
    </lineage>
</organism>
<dbReference type="GeneID" id="102367395"/>
<evidence type="ECO:0000313" key="4">
    <source>
        <dbReference type="Proteomes" id="UP000008672"/>
    </source>
</evidence>
<dbReference type="AlphaFoldDB" id="H2ZXU5"/>
<dbReference type="EMBL" id="AFYH01257523">
    <property type="status" value="NOT_ANNOTATED_CDS"/>
    <property type="molecule type" value="Genomic_DNA"/>
</dbReference>
<evidence type="ECO:0000256" key="2">
    <source>
        <dbReference type="SAM" id="MobiDB-lite"/>
    </source>
</evidence>
<feature type="region of interest" description="Disordered" evidence="2">
    <location>
        <begin position="96"/>
        <end position="124"/>
    </location>
</feature>
<proteinExistence type="inferred from homology"/>
<reference evidence="3" key="2">
    <citation type="submission" date="2025-08" db="UniProtKB">
        <authorList>
            <consortium name="Ensembl"/>
        </authorList>
    </citation>
    <scope>IDENTIFICATION</scope>
</reference>
<dbReference type="OMA" id="VMHQPRQ"/>
<evidence type="ECO:0000313" key="3">
    <source>
        <dbReference type="Ensembl" id="ENSLACP00000002216.1"/>
    </source>
</evidence>
<dbReference type="EMBL" id="AFYH01257522">
    <property type="status" value="NOT_ANNOTATED_CDS"/>
    <property type="molecule type" value="Genomic_DNA"/>
</dbReference>
<dbReference type="Ensembl" id="ENSLACT00000002234.1">
    <property type="protein sequence ID" value="ENSLACP00000002216.1"/>
    <property type="gene ID" value="ENSLACG00000001979.1"/>
</dbReference>
<accession>H2ZXU5</accession>
<dbReference type="EMBL" id="AFYH01257520">
    <property type="status" value="NOT_ANNOTATED_CDS"/>
    <property type="molecule type" value="Genomic_DNA"/>
</dbReference>